<dbReference type="GO" id="GO:0005829">
    <property type="term" value="C:cytosol"/>
    <property type="evidence" value="ECO:0007669"/>
    <property type="project" value="TreeGrafter"/>
</dbReference>
<dbReference type="PRINTS" id="PR00032">
    <property type="entry name" value="HTHARAC"/>
</dbReference>
<feature type="domain" description="HTH araC/xylS-type" evidence="4">
    <location>
        <begin position="238"/>
        <end position="335"/>
    </location>
</feature>
<protein>
    <submittedName>
        <fullName evidence="5">AraC family transcriptional regulator</fullName>
    </submittedName>
</protein>
<name>A0A2T5MJ02_9GAMM</name>
<keyword evidence="2" id="KW-0238">DNA-binding</keyword>
<keyword evidence="6" id="KW-1185">Reference proteome</keyword>
<evidence type="ECO:0000256" key="3">
    <source>
        <dbReference type="ARBA" id="ARBA00023163"/>
    </source>
</evidence>
<dbReference type="PROSITE" id="PS01124">
    <property type="entry name" value="HTH_ARAC_FAMILY_2"/>
    <property type="match status" value="1"/>
</dbReference>
<evidence type="ECO:0000256" key="1">
    <source>
        <dbReference type="ARBA" id="ARBA00023015"/>
    </source>
</evidence>
<dbReference type="EMBL" id="QANS01000002">
    <property type="protein sequence ID" value="PTU32550.1"/>
    <property type="molecule type" value="Genomic_DNA"/>
</dbReference>
<dbReference type="InterPro" id="IPR020449">
    <property type="entry name" value="Tscrpt_reg_AraC-type_HTH"/>
</dbReference>
<dbReference type="InterPro" id="IPR009057">
    <property type="entry name" value="Homeodomain-like_sf"/>
</dbReference>
<dbReference type="SMART" id="SM00342">
    <property type="entry name" value="HTH_ARAC"/>
    <property type="match status" value="1"/>
</dbReference>
<accession>A0A2T5MJ02</accession>
<gene>
    <name evidence="5" type="ORF">CJD38_07495</name>
</gene>
<dbReference type="OrthoDB" id="6506763at2"/>
<dbReference type="GO" id="GO:0000976">
    <property type="term" value="F:transcription cis-regulatory region binding"/>
    <property type="evidence" value="ECO:0007669"/>
    <property type="project" value="TreeGrafter"/>
</dbReference>
<dbReference type="RefSeq" id="WP_107939675.1">
    <property type="nucleotide sequence ID" value="NZ_QANS01000002.1"/>
</dbReference>
<evidence type="ECO:0000259" key="4">
    <source>
        <dbReference type="PROSITE" id="PS01124"/>
    </source>
</evidence>
<proteinExistence type="predicted"/>
<dbReference type="InterPro" id="IPR032687">
    <property type="entry name" value="AraC-type_N"/>
</dbReference>
<dbReference type="Proteomes" id="UP000244248">
    <property type="component" value="Unassembled WGS sequence"/>
</dbReference>
<dbReference type="AlphaFoldDB" id="A0A2T5MJ02"/>
<reference evidence="5 6" key="1">
    <citation type="submission" date="2018-04" db="EMBL/GenBank/DDBJ databases">
        <title>Novel species isolated from glacier.</title>
        <authorList>
            <person name="Liu Q."/>
            <person name="Xin Y.-H."/>
        </authorList>
    </citation>
    <scope>NUCLEOTIDE SEQUENCE [LARGE SCALE GENOMIC DNA]</scope>
    <source>
        <strain evidence="5 6">GT1R17</strain>
    </source>
</reference>
<dbReference type="PANTHER" id="PTHR47894:SF1">
    <property type="entry name" value="HTH-TYPE TRANSCRIPTIONAL REGULATOR VQSM"/>
    <property type="match status" value="1"/>
</dbReference>
<dbReference type="Pfam" id="PF12833">
    <property type="entry name" value="HTH_18"/>
    <property type="match status" value="1"/>
</dbReference>
<organism evidence="5 6">
    <name type="scientific">Stenotrophobium rhamnosiphilum</name>
    <dbReference type="NCBI Taxonomy" id="2029166"/>
    <lineage>
        <taxon>Bacteria</taxon>
        <taxon>Pseudomonadati</taxon>
        <taxon>Pseudomonadota</taxon>
        <taxon>Gammaproteobacteria</taxon>
        <taxon>Nevskiales</taxon>
        <taxon>Nevskiaceae</taxon>
        <taxon>Stenotrophobium</taxon>
    </lineage>
</organism>
<dbReference type="Pfam" id="PF12625">
    <property type="entry name" value="Arabinose_bd"/>
    <property type="match status" value="1"/>
</dbReference>
<keyword evidence="3" id="KW-0804">Transcription</keyword>
<evidence type="ECO:0000313" key="6">
    <source>
        <dbReference type="Proteomes" id="UP000244248"/>
    </source>
</evidence>
<dbReference type="GO" id="GO:0003700">
    <property type="term" value="F:DNA-binding transcription factor activity"/>
    <property type="evidence" value="ECO:0007669"/>
    <property type="project" value="InterPro"/>
</dbReference>
<evidence type="ECO:0000256" key="2">
    <source>
        <dbReference type="ARBA" id="ARBA00023125"/>
    </source>
</evidence>
<dbReference type="SUPFAM" id="SSF46689">
    <property type="entry name" value="Homeodomain-like"/>
    <property type="match status" value="1"/>
</dbReference>
<keyword evidence="1" id="KW-0805">Transcription regulation</keyword>
<dbReference type="InterPro" id="IPR018060">
    <property type="entry name" value="HTH_AraC"/>
</dbReference>
<dbReference type="Gene3D" id="1.10.10.60">
    <property type="entry name" value="Homeodomain-like"/>
    <property type="match status" value="1"/>
</dbReference>
<comment type="caution">
    <text evidence="5">The sequence shown here is derived from an EMBL/GenBank/DDBJ whole genome shotgun (WGS) entry which is preliminary data.</text>
</comment>
<evidence type="ECO:0000313" key="5">
    <source>
        <dbReference type="EMBL" id="PTU32550.1"/>
    </source>
</evidence>
<dbReference type="PANTHER" id="PTHR47894">
    <property type="entry name" value="HTH-TYPE TRANSCRIPTIONAL REGULATOR GADX"/>
    <property type="match status" value="1"/>
</dbReference>
<sequence length="342" mass="38665">MTTEAVFQHPVAISQVMVNFAARYGVDTATCLLGTGITENQLRDADALIARDQEMRLVENLILALPQVQAPGFELGLQYDVATFGIFGFVMRMSRNLREAFESALRYLPLSTAYCKFSMLSNEQDFGLIVDPSSIPQHLRQFLLERDMATAINLFHELGLHGVRVHRLEFQSKAPNHADRIRELCEIAPHYGCRNNAIILKREVADAKMPMYDAHLVRLLEEQCRIQLARRQVSGVTGQVRQLLLGPLGFVSSLEDVAEKMAMAPRSLRRRLDEEGNSFRDLVEAERKQIAIQLLEGTEMKLDEMALQLGYGDTASFTRAFRRWFGCPPSEYRKSLRNGSAS</sequence>